<sequence length="99" mass="10588">MSTTTERFPVDRLYVWSGLMAVIGLSTLLSSAASILAGSGSIGNWMMVVGGGALVFVVGWEVRHRNPAEFSKSAYWFVVLAFAALLSLLGSLMTVLSFL</sequence>
<keyword evidence="3" id="KW-1185">Reference proteome</keyword>
<dbReference type="RefSeq" id="WP_007689740.1">
    <property type="nucleotide sequence ID" value="NZ_AOMB01000003.1"/>
</dbReference>
<keyword evidence="1" id="KW-1133">Transmembrane helix</keyword>
<dbReference type="AlphaFoldDB" id="M0MBM6"/>
<keyword evidence="1" id="KW-0812">Transmembrane</keyword>
<name>M0MBM6_9EURY</name>
<dbReference type="EMBL" id="AOMB01000003">
    <property type="protein sequence ID" value="EMA42019.1"/>
    <property type="molecule type" value="Genomic_DNA"/>
</dbReference>
<reference evidence="2 3" key="1">
    <citation type="journal article" date="2014" name="PLoS Genet.">
        <title>Phylogenetically driven sequencing of extremely halophilic archaea reveals strategies for static and dynamic osmo-response.</title>
        <authorList>
            <person name="Becker E.A."/>
            <person name="Seitzer P.M."/>
            <person name="Tritt A."/>
            <person name="Larsen D."/>
            <person name="Krusor M."/>
            <person name="Yao A.I."/>
            <person name="Wu D."/>
            <person name="Madern D."/>
            <person name="Eisen J.A."/>
            <person name="Darling A.E."/>
            <person name="Facciotti M.T."/>
        </authorList>
    </citation>
    <scope>NUCLEOTIDE SEQUENCE [LARGE SCALE GENOMIC DNA]</scope>
    <source>
        <strain evidence="2 3">100A6</strain>
    </source>
</reference>
<comment type="caution">
    <text evidence="2">The sequence shown here is derived from an EMBL/GenBank/DDBJ whole genome shotgun (WGS) entry which is preliminary data.</text>
</comment>
<feature type="transmembrane region" description="Helical" evidence="1">
    <location>
        <begin position="74"/>
        <end position="98"/>
    </location>
</feature>
<feature type="transmembrane region" description="Helical" evidence="1">
    <location>
        <begin position="42"/>
        <end position="62"/>
    </location>
</feature>
<protein>
    <submittedName>
        <fullName evidence="2">Uncharacterized protein</fullName>
    </submittedName>
</protein>
<dbReference type="Proteomes" id="UP000011566">
    <property type="component" value="Unassembled WGS sequence"/>
</dbReference>
<proteinExistence type="predicted"/>
<keyword evidence="1" id="KW-0472">Membrane</keyword>
<evidence type="ECO:0000313" key="2">
    <source>
        <dbReference type="EMBL" id="EMA42019.1"/>
    </source>
</evidence>
<feature type="transmembrane region" description="Helical" evidence="1">
    <location>
        <begin position="12"/>
        <end position="36"/>
    </location>
</feature>
<accession>M0MBM6</accession>
<evidence type="ECO:0000313" key="3">
    <source>
        <dbReference type="Proteomes" id="UP000011566"/>
    </source>
</evidence>
<organism evidence="2 3">
    <name type="scientific">Halococcus hamelinensis 100A6</name>
    <dbReference type="NCBI Taxonomy" id="1132509"/>
    <lineage>
        <taxon>Archaea</taxon>
        <taxon>Methanobacteriati</taxon>
        <taxon>Methanobacteriota</taxon>
        <taxon>Stenosarchaea group</taxon>
        <taxon>Halobacteria</taxon>
        <taxon>Halobacteriales</taxon>
        <taxon>Halococcaceae</taxon>
        <taxon>Halococcus</taxon>
    </lineage>
</organism>
<evidence type="ECO:0000256" key="1">
    <source>
        <dbReference type="SAM" id="Phobius"/>
    </source>
</evidence>
<dbReference type="PATRIC" id="fig|1132509.6.peg.114"/>
<gene>
    <name evidence="2" type="ORF">C447_00475</name>
</gene>